<dbReference type="RefSeq" id="WP_229669579.1">
    <property type="nucleotide sequence ID" value="NZ_BMMZ01000001.1"/>
</dbReference>
<keyword evidence="9" id="KW-1185">Reference proteome</keyword>
<feature type="transmembrane region" description="Helical" evidence="7">
    <location>
        <begin position="108"/>
        <end position="126"/>
    </location>
</feature>
<name>A0A917RZD8_9ACTN</name>
<feature type="region of interest" description="Disordered" evidence="6">
    <location>
        <begin position="1"/>
        <end position="20"/>
    </location>
</feature>
<evidence type="ECO:0000256" key="2">
    <source>
        <dbReference type="ARBA" id="ARBA00022692"/>
    </source>
</evidence>
<feature type="binding site" evidence="5">
    <location>
        <position position="221"/>
    </location>
    <ligand>
        <name>Zn(2+)</name>
        <dbReference type="ChEBI" id="CHEBI:29105"/>
    </ligand>
</feature>
<accession>A0A917RZD8</accession>
<keyword evidence="3 7" id="KW-1133">Transmembrane helix</keyword>
<dbReference type="Pfam" id="PF03006">
    <property type="entry name" value="HlyIII"/>
    <property type="match status" value="1"/>
</dbReference>
<keyword evidence="5" id="KW-0479">Metal-binding</keyword>
<keyword evidence="8" id="KW-0238">DNA-binding</keyword>
<dbReference type="GO" id="GO:0003677">
    <property type="term" value="F:DNA binding"/>
    <property type="evidence" value="ECO:0007669"/>
    <property type="project" value="UniProtKB-KW"/>
</dbReference>
<dbReference type="PANTHER" id="PTHR20855:SF3">
    <property type="entry name" value="LD03007P"/>
    <property type="match status" value="1"/>
</dbReference>
<feature type="transmembrane region" description="Helical" evidence="7">
    <location>
        <begin position="157"/>
        <end position="177"/>
    </location>
</feature>
<feature type="binding site" evidence="5">
    <location>
        <position position="217"/>
    </location>
    <ligand>
        <name>Zn(2+)</name>
        <dbReference type="ChEBI" id="CHEBI:29105"/>
    </ligand>
</feature>
<dbReference type="InterPro" id="IPR004254">
    <property type="entry name" value="AdipoR/HlyIII-related"/>
</dbReference>
<feature type="binding site" evidence="5">
    <location>
        <position position="88"/>
    </location>
    <ligand>
        <name>Zn(2+)</name>
        <dbReference type="ChEBI" id="CHEBI:29105"/>
    </ligand>
</feature>
<evidence type="ECO:0000313" key="9">
    <source>
        <dbReference type="Proteomes" id="UP000613840"/>
    </source>
</evidence>
<proteinExistence type="predicted"/>
<dbReference type="AlphaFoldDB" id="A0A917RZD8"/>
<feature type="transmembrane region" description="Helical" evidence="7">
    <location>
        <begin position="183"/>
        <end position="207"/>
    </location>
</feature>
<comment type="caution">
    <text evidence="8">The sequence shown here is derived from an EMBL/GenBank/DDBJ whole genome shotgun (WGS) entry which is preliminary data.</text>
</comment>
<evidence type="ECO:0000256" key="5">
    <source>
        <dbReference type="PIRSR" id="PIRSR604254-1"/>
    </source>
</evidence>
<gene>
    <name evidence="8" type="ORF">GCM10011575_00880</name>
</gene>
<dbReference type="Proteomes" id="UP000613840">
    <property type="component" value="Unassembled WGS sequence"/>
</dbReference>
<dbReference type="GO" id="GO:0046872">
    <property type="term" value="F:metal ion binding"/>
    <property type="evidence" value="ECO:0007669"/>
    <property type="project" value="UniProtKB-KW"/>
</dbReference>
<feature type="transmembrane region" description="Helical" evidence="7">
    <location>
        <begin position="219"/>
        <end position="241"/>
    </location>
</feature>
<evidence type="ECO:0000256" key="1">
    <source>
        <dbReference type="ARBA" id="ARBA00004141"/>
    </source>
</evidence>
<reference evidence="8" key="1">
    <citation type="journal article" date="2014" name="Int. J. Syst. Evol. Microbiol.">
        <title>Complete genome sequence of Corynebacterium casei LMG S-19264T (=DSM 44701T), isolated from a smear-ripened cheese.</title>
        <authorList>
            <consortium name="US DOE Joint Genome Institute (JGI-PGF)"/>
            <person name="Walter F."/>
            <person name="Albersmeier A."/>
            <person name="Kalinowski J."/>
            <person name="Ruckert C."/>
        </authorList>
    </citation>
    <scope>NUCLEOTIDE SEQUENCE</scope>
    <source>
        <strain evidence="8">CGMCC 4.7306</strain>
    </source>
</reference>
<keyword evidence="2 7" id="KW-0812">Transmembrane</keyword>
<evidence type="ECO:0000256" key="3">
    <source>
        <dbReference type="ARBA" id="ARBA00022989"/>
    </source>
</evidence>
<sequence length="242" mass="26213">MTSNVDRQADLTPAPEPYDFDAMPDPGVGALRLVKPRMRGWLHAGVTPAACVAGLILVTHTTSSAARAGSLIFLASAVLLFGTSAVFHCRNWNPPSYRLLRRIDHSNIYLFIAASYTPYALCLLSGASRGWLLTLVWTAAVAGLLFRTLWLSAPRWLYTLMYGVMGLSAAAWLPQFLPDVGPGIFAMMLGSGFVYSVGAVVYAVRWPNPAPRWFGYHEVFHACTVAAFALQYVALSAVAAAD</sequence>
<dbReference type="GO" id="GO:0016020">
    <property type="term" value="C:membrane"/>
    <property type="evidence" value="ECO:0007669"/>
    <property type="project" value="UniProtKB-SubCell"/>
</dbReference>
<evidence type="ECO:0000313" key="8">
    <source>
        <dbReference type="EMBL" id="GGL46839.1"/>
    </source>
</evidence>
<evidence type="ECO:0000256" key="7">
    <source>
        <dbReference type="SAM" id="Phobius"/>
    </source>
</evidence>
<dbReference type="EMBL" id="BMMZ01000001">
    <property type="protein sequence ID" value="GGL46839.1"/>
    <property type="molecule type" value="Genomic_DNA"/>
</dbReference>
<comment type="subcellular location">
    <subcellularLocation>
        <location evidence="1">Membrane</location>
        <topology evidence="1">Multi-pass membrane protein</topology>
    </subcellularLocation>
</comment>
<feature type="transmembrane region" description="Helical" evidence="7">
    <location>
        <begin position="132"/>
        <end position="150"/>
    </location>
</feature>
<evidence type="ECO:0000256" key="4">
    <source>
        <dbReference type="ARBA" id="ARBA00023136"/>
    </source>
</evidence>
<keyword evidence="5" id="KW-0862">Zinc</keyword>
<protein>
    <submittedName>
        <fullName evidence="8">DNA-binding protein</fullName>
    </submittedName>
</protein>
<keyword evidence="4 7" id="KW-0472">Membrane</keyword>
<reference evidence="8" key="2">
    <citation type="submission" date="2020-09" db="EMBL/GenBank/DDBJ databases">
        <authorList>
            <person name="Sun Q."/>
            <person name="Zhou Y."/>
        </authorList>
    </citation>
    <scope>NUCLEOTIDE SEQUENCE</scope>
    <source>
        <strain evidence="8">CGMCC 4.7306</strain>
    </source>
</reference>
<evidence type="ECO:0000256" key="6">
    <source>
        <dbReference type="SAM" id="MobiDB-lite"/>
    </source>
</evidence>
<organism evidence="8 9">
    <name type="scientific">Microlunatus endophyticus</name>
    <dbReference type="NCBI Taxonomy" id="1716077"/>
    <lineage>
        <taxon>Bacteria</taxon>
        <taxon>Bacillati</taxon>
        <taxon>Actinomycetota</taxon>
        <taxon>Actinomycetes</taxon>
        <taxon>Propionibacteriales</taxon>
        <taxon>Propionibacteriaceae</taxon>
        <taxon>Microlunatus</taxon>
    </lineage>
</organism>
<dbReference type="PANTHER" id="PTHR20855">
    <property type="entry name" value="ADIPOR/PROGESTIN RECEPTOR-RELATED"/>
    <property type="match status" value="1"/>
</dbReference>
<feature type="transmembrane region" description="Helical" evidence="7">
    <location>
        <begin position="41"/>
        <end position="59"/>
    </location>
</feature>
<feature type="transmembrane region" description="Helical" evidence="7">
    <location>
        <begin position="65"/>
        <end position="87"/>
    </location>
</feature>